<evidence type="ECO:0000313" key="2">
    <source>
        <dbReference type="EMBL" id="SDD31442.1"/>
    </source>
</evidence>
<feature type="region of interest" description="Disordered" evidence="1">
    <location>
        <begin position="108"/>
        <end position="134"/>
    </location>
</feature>
<dbReference type="EMBL" id="FNAF01000002">
    <property type="protein sequence ID" value="SDD31442.1"/>
    <property type="molecule type" value="Genomic_DNA"/>
</dbReference>
<dbReference type="STRING" id="2741.SAMN04489866_102212"/>
<dbReference type="Gene3D" id="3.40.80.10">
    <property type="entry name" value="Peptidoglycan recognition protein-like"/>
    <property type="match status" value="1"/>
</dbReference>
<evidence type="ECO:0000313" key="3">
    <source>
        <dbReference type="Proteomes" id="UP000198995"/>
    </source>
</evidence>
<reference evidence="2 3" key="1">
    <citation type="submission" date="2016-10" db="EMBL/GenBank/DDBJ databases">
        <authorList>
            <person name="de Groot N.N."/>
        </authorList>
    </citation>
    <scope>NUCLEOTIDE SEQUENCE [LARGE SCALE GENOMIC DNA]</scope>
    <source>
        <strain evidence="2 3">DSM 20475</strain>
    </source>
</reference>
<dbReference type="SUPFAM" id="SSF55846">
    <property type="entry name" value="N-acetylmuramoyl-L-alanine amidase-like"/>
    <property type="match status" value="1"/>
</dbReference>
<organism evidence="2 3">
    <name type="scientific">Peptococcus niger</name>
    <dbReference type="NCBI Taxonomy" id="2741"/>
    <lineage>
        <taxon>Bacteria</taxon>
        <taxon>Bacillati</taxon>
        <taxon>Bacillota</taxon>
        <taxon>Clostridia</taxon>
        <taxon>Eubacteriales</taxon>
        <taxon>Peptococcaceae</taxon>
        <taxon>Peptococcus</taxon>
    </lineage>
</organism>
<name>A0A1G6TQJ4_PEPNI</name>
<accession>A0A1G6TQJ4</accession>
<dbReference type="AlphaFoldDB" id="A0A1G6TQJ4"/>
<keyword evidence="3" id="KW-1185">Reference proteome</keyword>
<protein>
    <submittedName>
        <fullName evidence="2">N-acetylmuramoyl-L-alanine amidase</fullName>
    </submittedName>
</protein>
<dbReference type="GO" id="GO:0009253">
    <property type="term" value="P:peptidoglycan catabolic process"/>
    <property type="evidence" value="ECO:0007669"/>
    <property type="project" value="InterPro"/>
</dbReference>
<proteinExistence type="predicted"/>
<feature type="compositionally biased region" description="Polar residues" evidence="1">
    <location>
        <begin position="108"/>
        <end position="124"/>
    </location>
</feature>
<evidence type="ECO:0000256" key="1">
    <source>
        <dbReference type="SAM" id="MobiDB-lite"/>
    </source>
</evidence>
<sequence length="134" mass="14883">MMAWHVAQPGYVNQTTIGIECNPRASEGDYATVAELVADLWHEWGKLLVKRHKDYMPTQCPGVYDIDRIVALAEQCYSGEETGKDEVQLRPEVAAWITDLYDKCISQNPSNGLPSTGKKQQTKASLMANAPTAR</sequence>
<dbReference type="Proteomes" id="UP000198995">
    <property type="component" value="Unassembled WGS sequence"/>
</dbReference>
<dbReference type="InterPro" id="IPR036505">
    <property type="entry name" value="Amidase/PGRP_sf"/>
</dbReference>
<dbReference type="GO" id="GO:0008745">
    <property type="term" value="F:N-acetylmuramoyl-L-alanine amidase activity"/>
    <property type="evidence" value="ECO:0007669"/>
    <property type="project" value="InterPro"/>
</dbReference>
<gene>
    <name evidence="2" type="ORF">SAMN04489866_102212</name>
</gene>